<feature type="transmembrane region" description="Helical" evidence="1">
    <location>
        <begin position="318"/>
        <end position="341"/>
    </location>
</feature>
<dbReference type="Proteomes" id="UP000194873">
    <property type="component" value="Unassembled WGS sequence"/>
</dbReference>
<organism evidence="2 3">
    <name type="scientific">Hymenobacter crusticola</name>
    <dbReference type="NCBI Taxonomy" id="1770526"/>
    <lineage>
        <taxon>Bacteria</taxon>
        <taxon>Pseudomonadati</taxon>
        <taxon>Bacteroidota</taxon>
        <taxon>Cytophagia</taxon>
        <taxon>Cytophagales</taxon>
        <taxon>Hymenobacteraceae</taxon>
        <taxon>Hymenobacter</taxon>
    </lineage>
</organism>
<gene>
    <name evidence="2" type="ORF">BXP70_11415</name>
</gene>
<feature type="transmembrane region" description="Helical" evidence="1">
    <location>
        <begin position="162"/>
        <end position="179"/>
    </location>
</feature>
<evidence type="ECO:0000256" key="1">
    <source>
        <dbReference type="SAM" id="Phobius"/>
    </source>
</evidence>
<keyword evidence="1" id="KW-0812">Transmembrane</keyword>
<dbReference type="AlphaFoldDB" id="A0A243WF40"/>
<protein>
    <recommendedName>
        <fullName evidence="4">Glycosyltransferase RgtA/B/C/D-like domain-containing protein</fullName>
    </recommendedName>
</protein>
<keyword evidence="3" id="KW-1185">Reference proteome</keyword>
<evidence type="ECO:0008006" key="4">
    <source>
        <dbReference type="Google" id="ProtNLM"/>
    </source>
</evidence>
<reference evidence="2 3" key="1">
    <citation type="submission" date="2017-01" db="EMBL/GenBank/DDBJ databases">
        <title>A new Hymenobacter.</title>
        <authorList>
            <person name="Liang Y."/>
            <person name="Feng F."/>
        </authorList>
    </citation>
    <scope>NUCLEOTIDE SEQUENCE [LARGE SCALE GENOMIC DNA]</scope>
    <source>
        <strain evidence="2">MIMBbqt21</strain>
    </source>
</reference>
<comment type="caution">
    <text evidence="2">The sequence shown here is derived from an EMBL/GenBank/DDBJ whole genome shotgun (WGS) entry which is preliminary data.</text>
</comment>
<evidence type="ECO:0000313" key="2">
    <source>
        <dbReference type="EMBL" id="OUJ74316.1"/>
    </source>
</evidence>
<feature type="transmembrane region" description="Helical" evidence="1">
    <location>
        <begin position="232"/>
        <end position="251"/>
    </location>
</feature>
<feature type="transmembrane region" description="Helical" evidence="1">
    <location>
        <begin position="191"/>
        <end position="220"/>
    </location>
</feature>
<feature type="transmembrane region" description="Helical" evidence="1">
    <location>
        <begin position="385"/>
        <end position="402"/>
    </location>
</feature>
<feature type="transmembrane region" description="Helical" evidence="1">
    <location>
        <begin position="353"/>
        <end position="373"/>
    </location>
</feature>
<proteinExistence type="predicted"/>
<feature type="transmembrane region" description="Helical" evidence="1">
    <location>
        <begin position="80"/>
        <end position="101"/>
    </location>
</feature>
<sequence>MFALGRWLQAQYQQPTLRTWIGPLLLLKLGITVITWLRLTGDAALFQHWSGLLTEQLWTAPSAWLQTLGSDAFSFRGRNLVYHGFSNTFFLIKLLSVVNLLSLGNALLNSLYLSLFCFVGGWQLVRAVEQTLPAAPRGAAIVAFFLWPTVVYWSSGLTKESLLVGSSAWLLALALRGYYGAVPFPKRSVLGVVALAILFFKMRFFFAAVLLGALAALGMVRLVQRLGGARYRWSQVVLMAMVLSSGVWAASEVSPAFRFNKFTNQLIRNYSDLRANSLARPHIEFDNLAPTGASIAQNAPFAIGYALTRPWPWEFHNAAYVAAGLENMALLVLLVVAGVALVQGQGRSGTLPFALVLALLFYCVVLAALLGLSTPNLGTLSRYRVVLLPYLLLLLLQNRYLASWLNRWFR</sequence>
<keyword evidence="1" id="KW-1133">Transmembrane helix</keyword>
<evidence type="ECO:0000313" key="3">
    <source>
        <dbReference type="Proteomes" id="UP000194873"/>
    </source>
</evidence>
<accession>A0A243WF40</accession>
<feature type="transmembrane region" description="Helical" evidence="1">
    <location>
        <begin position="137"/>
        <end position="155"/>
    </location>
</feature>
<feature type="transmembrane region" description="Helical" evidence="1">
    <location>
        <begin position="106"/>
        <end position="125"/>
    </location>
</feature>
<dbReference type="EMBL" id="MTSE01000004">
    <property type="protein sequence ID" value="OUJ74316.1"/>
    <property type="molecule type" value="Genomic_DNA"/>
</dbReference>
<feature type="transmembrane region" description="Helical" evidence="1">
    <location>
        <begin position="20"/>
        <end position="39"/>
    </location>
</feature>
<keyword evidence="1" id="KW-0472">Membrane</keyword>
<name>A0A243WF40_9BACT</name>